<dbReference type="GO" id="GO:0003676">
    <property type="term" value="F:nucleic acid binding"/>
    <property type="evidence" value="ECO:0007669"/>
    <property type="project" value="InterPro"/>
</dbReference>
<feature type="compositionally biased region" description="Low complexity" evidence="2">
    <location>
        <begin position="174"/>
        <end position="183"/>
    </location>
</feature>
<feature type="region of interest" description="Disordered" evidence="2">
    <location>
        <begin position="145"/>
        <end position="188"/>
    </location>
</feature>
<sequence length="362" mass="41166">MERIYDAKRCVEENRLAFTEYLLTGEAGHWWSSTKMLLEDEHILITWEIFKKRFYEDYFPNSVRFAKEVEFLQLVQGGMTVSEYANRFKQLMRFYTMRMSEEWQCRKFENGLREDLKPVNASHCIQKFLALVERAKVLEKNLMDAERRKKQQQPSSKGPIFSRKNPGPRATPYSRSMSSSGPSALTVRPVNYAKPSSQPGNMSCFICGGPHYKNDCPRQGNVRFCVRCNRNGHWKKDCNMGNRALSRPPHVGIFQHSGGRAQATGRVYAIRGTEASSAGNLITSTCLLYGMPCCVLFDSGATHSFISKACVDRLGLAEREMQLDLVVSTPTAGEVRTSTVCVRCPIEVEGYKFKVNFICLPL</sequence>
<dbReference type="KEGG" id="vra:106753057"/>
<dbReference type="GO" id="GO:0006508">
    <property type="term" value="P:proteolysis"/>
    <property type="evidence" value="ECO:0007669"/>
    <property type="project" value="InterPro"/>
</dbReference>
<dbReference type="InterPro" id="IPR001878">
    <property type="entry name" value="Znf_CCHC"/>
</dbReference>
<dbReference type="InterPro" id="IPR005162">
    <property type="entry name" value="Retrotrans_gag_dom"/>
</dbReference>
<keyword evidence="1" id="KW-0862">Zinc</keyword>
<dbReference type="STRING" id="3916.A0A1S3T986"/>
<keyword evidence="1" id="KW-0863">Zinc-finger</keyword>
<feature type="domain" description="CCHC-type" evidence="3">
    <location>
        <begin position="225"/>
        <end position="238"/>
    </location>
</feature>
<name>A0A1S3T986_VIGRR</name>
<accession>A0A1S3T986</accession>
<dbReference type="SUPFAM" id="SSF50630">
    <property type="entry name" value="Acid proteases"/>
    <property type="match status" value="1"/>
</dbReference>
<dbReference type="SMART" id="SM00343">
    <property type="entry name" value="ZnF_C2HC"/>
    <property type="match status" value="2"/>
</dbReference>
<dbReference type="GeneID" id="106753057"/>
<evidence type="ECO:0000256" key="1">
    <source>
        <dbReference type="PROSITE-ProRule" id="PRU00047"/>
    </source>
</evidence>
<evidence type="ECO:0000256" key="2">
    <source>
        <dbReference type="SAM" id="MobiDB-lite"/>
    </source>
</evidence>
<dbReference type="CDD" id="cd00303">
    <property type="entry name" value="retropepsin_like"/>
    <property type="match status" value="1"/>
</dbReference>
<dbReference type="InterPro" id="IPR032567">
    <property type="entry name" value="RTL1-rel"/>
</dbReference>
<gene>
    <name evidence="5" type="primary">LOC106753057</name>
</gene>
<dbReference type="PROSITE" id="PS00141">
    <property type="entry name" value="ASP_PROTEASE"/>
    <property type="match status" value="1"/>
</dbReference>
<protein>
    <submittedName>
        <fullName evidence="5">Uncharacterized protein LOC106753057</fullName>
    </submittedName>
</protein>
<keyword evidence="4" id="KW-1185">Reference proteome</keyword>
<dbReference type="SUPFAM" id="SSF57756">
    <property type="entry name" value="Retrovirus zinc finger-like domains"/>
    <property type="match status" value="1"/>
</dbReference>
<dbReference type="Gene3D" id="2.40.70.10">
    <property type="entry name" value="Acid Proteases"/>
    <property type="match status" value="1"/>
</dbReference>
<evidence type="ECO:0000259" key="3">
    <source>
        <dbReference type="PROSITE" id="PS50158"/>
    </source>
</evidence>
<reference evidence="5" key="1">
    <citation type="submission" date="2025-08" db="UniProtKB">
        <authorList>
            <consortium name="RefSeq"/>
        </authorList>
    </citation>
    <scope>IDENTIFICATION</scope>
    <source>
        <tissue evidence="5">Leaf</tissue>
    </source>
</reference>
<keyword evidence="1" id="KW-0479">Metal-binding</keyword>
<dbReference type="PANTHER" id="PTHR15503">
    <property type="entry name" value="LDOC1 RELATED"/>
    <property type="match status" value="1"/>
</dbReference>
<dbReference type="OrthoDB" id="1434166at2759"/>
<dbReference type="Gene3D" id="4.10.60.10">
    <property type="entry name" value="Zinc finger, CCHC-type"/>
    <property type="match status" value="1"/>
</dbReference>
<dbReference type="InterPro" id="IPR001969">
    <property type="entry name" value="Aspartic_peptidase_AS"/>
</dbReference>
<dbReference type="GO" id="GO:0004190">
    <property type="term" value="F:aspartic-type endopeptidase activity"/>
    <property type="evidence" value="ECO:0007669"/>
    <property type="project" value="InterPro"/>
</dbReference>
<dbReference type="RefSeq" id="XP_014490330.1">
    <property type="nucleotide sequence ID" value="XM_014634844.1"/>
</dbReference>
<dbReference type="GO" id="GO:0008270">
    <property type="term" value="F:zinc ion binding"/>
    <property type="evidence" value="ECO:0007669"/>
    <property type="project" value="UniProtKB-KW"/>
</dbReference>
<dbReference type="InterPro" id="IPR021109">
    <property type="entry name" value="Peptidase_aspartic_dom_sf"/>
</dbReference>
<dbReference type="PANTHER" id="PTHR15503:SF45">
    <property type="entry name" value="RNA-DIRECTED DNA POLYMERASE HOMOLOG"/>
    <property type="match status" value="1"/>
</dbReference>
<dbReference type="InterPro" id="IPR036875">
    <property type="entry name" value="Znf_CCHC_sf"/>
</dbReference>
<proteinExistence type="predicted"/>
<dbReference type="Proteomes" id="UP000087766">
    <property type="component" value="Unplaced"/>
</dbReference>
<evidence type="ECO:0000313" key="4">
    <source>
        <dbReference type="Proteomes" id="UP000087766"/>
    </source>
</evidence>
<dbReference type="PROSITE" id="PS50158">
    <property type="entry name" value="ZF_CCHC"/>
    <property type="match status" value="1"/>
</dbReference>
<dbReference type="Pfam" id="PF03732">
    <property type="entry name" value="Retrotrans_gag"/>
    <property type="match status" value="1"/>
</dbReference>
<evidence type="ECO:0000313" key="5">
    <source>
        <dbReference type="RefSeq" id="XP_014490330.1"/>
    </source>
</evidence>
<dbReference type="Pfam" id="PF08284">
    <property type="entry name" value="RVP_2"/>
    <property type="match status" value="1"/>
</dbReference>
<dbReference type="AlphaFoldDB" id="A0A1S3T986"/>
<organism evidence="4 5">
    <name type="scientific">Vigna radiata var. radiata</name>
    <name type="common">Mung bean</name>
    <name type="synonym">Phaseolus aureus</name>
    <dbReference type="NCBI Taxonomy" id="3916"/>
    <lineage>
        <taxon>Eukaryota</taxon>
        <taxon>Viridiplantae</taxon>
        <taxon>Streptophyta</taxon>
        <taxon>Embryophyta</taxon>
        <taxon>Tracheophyta</taxon>
        <taxon>Spermatophyta</taxon>
        <taxon>Magnoliopsida</taxon>
        <taxon>eudicotyledons</taxon>
        <taxon>Gunneridae</taxon>
        <taxon>Pentapetalae</taxon>
        <taxon>rosids</taxon>
        <taxon>fabids</taxon>
        <taxon>Fabales</taxon>
        <taxon>Fabaceae</taxon>
        <taxon>Papilionoideae</taxon>
        <taxon>50 kb inversion clade</taxon>
        <taxon>NPAAA clade</taxon>
        <taxon>indigoferoid/millettioid clade</taxon>
        <taxon>Phaseoleae</taxon>
        <taxon>Vigna</taxon>
    </lineage>
</organism>